<reference evidence="2 3" key="1">
    <citation type="journal article" date="2020" name="Nature">
        <title>Six reference-quality genomes reveal evolution of bat adaptations.</title>
        <authorList>
            <person name="Jebb D."/>
            <person name="Huang Z."/>
            <person name="Pippel M."/>
            <person name="Hughes G.M."/>
            <person name="Lavrichenko K."/>
            <person name="Devanna P."/>
            <person name="Winkler S."/>
            <person name="Jermiin L.S."/>
            <person name="Skirmuntt E.C."/>
            <person name="Katzourakis A."/>
            <person name="Burkitt-Gray L."/>
            <person name="Ray D.A."/>
            <person name="Sullivan K.A.M."/>
            <person name="Roscito J.G."/>
            <person name="Kirilenko B.M."/>
            <person name="Davalos L.M."/>
            <person name="Corthals A.P."/>
            <person name="Power M.L."/>
            <person name="Jones G."/>
            <person name="Ransome R.D."/>
            <person name="Dechmann D.K.N."/>
            <person name="Locatelli A.G."/>
            <person name="Puechmaille S.J."/>
            <person name="Fedrigo O."/>
            <person name="Jarvis E.D."/>
            <person name="Hiller M."/>
            <person name="Vernes S.C."/>
            <person name="Myers E.W."/>
            <person name="Teeling E.C."/>
        </authorList>
    </citation>
    <scope>NUCLEOTIDE SEQUENCE [LARGE SCALE GENOMIC DNA]</scope>
    <source>
        <strain evidence="2">MRouAeg1</strain>
        <tissue evidence="2">Muscle</tissue>
    </source>
</reference>
<comment type="caution">
    <text evidence="2">The sequence shown here is derived from an EMBL/GenBank/DDBJ whole genome shotgun (WGS) entry which is preliminary data.</text>
</comment>
<protein>
    <submittedName>
        <fullName evidence="2">Uncharacterized protein</fullName>
    </submittedName>
</protein>
<evidence type="ECO:0000313" key="2">
    <source>
        <dbReference type="EMBL" id="KAF6410790.1"/>
    </source>
</evidence>
<organism evidence="2 3">
    <name type="scientific">Rousettus aegyptiacus</name>
    <name type="common">Egyptian fruit bat</name>
    <name type="synonym">Pteropus aegyptiacus</name>
    <dbReference type="NCBI Taxonomy" id="9407"/>
    <lineage>
        <taxon>Eukaryota</taxon>
        <taxon>Metazoa</taxon>
        <taxon>Chordata</taxon>
        <taxon>Craniata</taxon>
        <taxon>Vertebrata</taxon>
        <taxon>Euteleostomi</taxon>
        <taxon>Mammalia</taxon>
        <taxon>Eutheria</taxon>
        <taxon>Laurasiatheria</taxon>
        <taxon>Chiroptera</taxon>
        <taxon>Yinpterochiroptera</taxon>
        <taxon>Pteropodoidea</taxon>
        <taxon>Pteropodidae</taxon>
        <taxon>Rousettinae</taxon>
        <taxon>Rousettus</taxon>
    </lineage>
</organism>
<sequence length="131" mass="13846">MRKEATWRVVTSRDTRCTRTRIPCSGDVGPPVGRGLPHPLGRDVAAHALSILLTCMTWSDAHDSSAGRSQCHVPLTEAARVGEGLRCGHAAGRLPTCLSPDPWLSGFRAPASDRGGLQPPHPGASTPPARL</sequence>
<accession>A0A7J8CIW0</accession>
<keyword evidence="3" id="KW-1185">Reference proteome</keyword>
<feature type="region of interest" description="Disordered" evidence="1">
    <location>
        <begin position="108"/>
        <end position="131"/>
    </location>
</feature>
<dbReference type="Proteomes" id="UP000593571">
    <property type="component" value="Unassembled WGS sequence"/>
</dbReference>
<evidence type="ECO:0000313" key="3">
    <source>
        <dbReference type="Proteomes" id="UP000593571"/>
    </source>
</evidence>
<dbReference type="EMBL" id="JACASE010000014">
    <property type="protein sequence ID" value="KAF6410790.1"/>
    <property type="molecule type" value="Genomic_DNA"/>
</dbReference>
<proteinExistence type="predicted"/>
<name>A0A7J8CIW0_ROUAE</name>
<dbReference type="AlphaFoldDB" id="A0A7J8CIW0"/>
<evidence type="ECO:0000256" key="1">
    <source>
        <dbReference type="SAM" id="MobiDB-lite"/>
    </source>
</evidence>
<gene>
    <name evidence="2" type="ORF">HJG63_009227</name>
</gene>